<dbReference type="KEGG" id="sap:Sulac_1654"/>
<dbReference type="Proteomes" id="UP000005439">
    <property type="component" value="Chromosome"/>
</dbReference>
<sequence>MDSPMATRIDLMVQRYREAIVTKRLKPGDTLDVAEEARRLNAPIARVRQAFRILANLGLVSLEPGGQVVVQPNTLQSLQSLEFDLTRRRA</sequence>
<gene>
    <name evidence="1" type="ordered locus">Sulac_1654</name>
</gene>
<reference evidence="2" key="1">
    <citation type="submission" date="2011-12" db="EMBL/GenBank/DDBJ databases">
        <title>The complete genome of chromosome of Sulfobacillus acidophilus DSM 10332.</title>
        <authorList>
            <person name="Lucas S."/>
            <person name="Han J."/>
            <person name="Lapidus A."/>
            <person name="Bruce D."/>
            <person name="Goodwin L."/>
            <person name="Pitluck S."/>
            <person name="Peters L."/>
            <person name="Kyrpides N."/>
            <person name="Mavromatis K."/>
            <person name="Ivanova N."/>
            <person name="Mikhailova N."/>
            <person name="Chertkov O."/>
            <person name="Saunders E."/>
            <person name="Detter J.C."/>
            <person name="Tapia R."/>
            <person name="Han C."/>
            <person name="Land M."/>
            <person name="Hauser L."/>
            <person name="Markowitz V."/>
            <person name="Cheng J.-F."/>
            <person name="Hugenholtz P."/>
            <person name="Woyke T."/>
            <person name="Wu D."/>
            <person name="Pukall R."/>
            <person name="Gehrich-Schroeter G."/>
            <person name="Schneider S."/>
            <person name="Klenk H.-P."/>
            <person name="Eisen J.A."/>
        </authorList>
    </citation>
    <scope>NUCLEOTIDE SEQUENCE [LARGE SCALE GENOMIC DNA]</scope>
    <source>
        <strain evidence="2">ATCC 700253 / DSM 10332 / NAL</strain>
    </source>
</reference>
<dbReference type="AlphaFoldDB" id="G8TYX2"/>
<reference evidence="1 2" key="2">
    <citation type="journal article" date="2012" name="Stand. Genomic Sci.">
        <title>Complete genome sequence of the moderately thermophilic mineral-sulfide-oxidizing firmicute Sulfobacillus acidophilus type strain (NAL(T)).</title>
        <authorList>
            <person name="Anderson I."/>
            <person name="Chertkov O."/>
            <person name="Chen A."/>
            <person name="Saunders E."/>
            <person name="Lapidus A."/>
            <person name="Nolan M."/>
            <person name="Lucas S."/>
            <person name="Hammon N."/>
            <person name="Deshpande S."/>
            <person name="Cheng J.F."/>
            <person name="Han C."/>
            <person name="Tapia R."/>
            <person name="Goodwin L.A."/>
            <person name="Pitluck S."/>
            <person name="Liolios K."/>
            <person name="Pagani I."/>
            <person name="Ivanova N."/>
            <person name="Mikhailova N."/>
            <person name="Pati A."/>
            <person name="Palaniappan K."/>
            <person name="Land M."/>
            <person name="Pan C."/>
            <person name="Rohde M."/>
            <person name="Pukall R."/>
            <person name="Goker M."/>
            <person name="Detter J.C."/>
            <person name="Woyke T."/>
            <person name="Bristow J."/>
            <person name="Eisen J.A."/>
            <person name="Markowitz V."/>
            <person name="Hugenholtz P."/>
            <person name="Kyrpides N.C."/>
            <person name="Klenk H.P."/>
            <person name="Mavromatis K."/>
        </authorList>
    </citation>
    <scope>NUCLEOTIDE SEQUENCE [LARGE SCALE GENOMIC DNA]</scope>
    <source>
        <strain evidence="2">ATCC 700253 / DSM 10332 / NAL</strain>
    </source>
</reference>
<dbReference type="Gene3D" id="1.10.10.10">
    <property type="entry name" value="Winged helix-like DNA-binding domain superfamily/Winged helix DNA-binding domain"/>
    <property type="match status" value="1"/>
</dbReference>
<organism evidence="1 2">
    <name type="scientific">Sulfobacillus acidophilus (strain ATCC 700253 / DSM 10332 / NAL)</name>
    <dbReference type="NCBI Taxonomy" id="679936"/>
    <lineage>
        <taxon>Bacteria</taxon>
        <taxon>Bacillati</taxon>
        <taxon>Bacillota</taxon>
        <taxon>Clostridia</taxon>
        <taxon>Eubacteriales</taxon>
        <taxon>Clostridiales Family XVII. Incertae Sedis</taxon>
        <taxon>Sulfobacillus</taxon>
    </lineage>
</organism>
<keyword evidence="2" id="KW-1185">Reference proteome</keyword>
<evidence type="ECO:0000313" key="2">
    <source>
        <dbReference type="Proteomes" id="UP000005439"/>
    </source>
</evidence>
<dbReference type="InterPro" id="IPR036388">
    <property type="entry name" value="WH-like_DNA-bd_sf"/>
</dbReference>
<dbReference type="HOGENOM" id="CLU_2439652_0_0_9"/>
<dbReference type="PATRIC" id="fig|679936.5.peg.1722"/>
<name>G8TYX2_SULAD</name>
<evidence type="ECO:0000313" key="1">
    <source>
        <dbReference type="EMBL" id="AEW05151.1"/>
    </source>
</evidence>
<proteinExistence type="predicted"/>
<accession>G8TYX2</accession>
<protein>
    <submittedName>
        <fullName evidence="1">Regulatory protein GntR HTH</fullName>
    </submittedName>
</protein>
<dbReference type="SUPFAM" id="SSF46785">
    <property type="entry name" value="Winged helix' DNA-binding domain"/>
    <property type="match status" value="1"/>
</dbReference>
<dbReference type="InterPro" id="IPR036390">
    <property type="entry name" value="WH_DNA-bd_sf"/>
</dbReference>
<dbReference type="EMBL" id="CP003179">
    <property type="protein sequence ID" value="AEW05151.1"/>
    <property type="molecule type" value="Genomic_DNA"/>
</dbReference>